<name>A0A7X2ME14_9LACO</name>
<sequence length="110" mass="12973">MNGNIENMLEELKEKYPDNWEDPIRGLDVSVYDTTNAGYEVDDDFVEELFYIIWINYKGCSLGISREDLSHNYFDIDTDTYIELEDLVELTKIMNIVVKHLSKINFKTHL</sequence>
<organism evidence="1 2">
    <name type="scientific">Ligilactobacillus salivarius</name>
    <dbReference type="NCBI Taxonomy" id="1624"/>
    <lineage>
        <taxon>Bacteria</taxon>
        <taxon>Bacillati</taxon>
        <taxon>Bacillota</taxon>
        <taxon>Bacilli</taxon>
        <taxon>Lactobacillales</taxon>
        <taxon>Lactobacillaceae</taxon>
        <taxon>Ligilactobacillus</taxon>
    </lineage>
</organism>
<dbReference type="EMBL" id="WKKX01000062">
    <property type="protein sequence ID" value="MSE07671.1"/>
    <property type="molecule type" value="Genomic_DNA"/>
</dbReference>
<protein>
    <submittedName>
        <fullName evidence="1">Uncharacterized protein</fullName>
    </submittedName>
</protein>
<evidence type="ECO:0000313" key="2">
    <source>
        <dbReference type="Proteomes" id="UP000467635"/>
    </source>
</evidence>
<gene>
    <name evidence="1" type="ORF">GKC33_02715</name>
</gene>
<comment type="caution">
    <text evidence="1">The sequence shown here is derived from an EMBL/GenBank/DDBJ whole genome shotgun (WGS) entry which is preliminary data.</text>
</comment>
<reference evidence="1 2" key="1">
    <citation type="submission" date="2019-11" db="EMBL/GenBank/DDBJ databases">
        <title>Draft Genome Sequence of Plant Growth-Promoting Rhizosphere-Associated Bacteria.</title>
        <authorList>
            <person name="Vasilyev I.Y."/>
            <person name="Radchenko V."/>
            <person name="Ilnitskaya E.V."/>
        </authorList>
    </citation>
    <scope>NUCLEOTIDE SEQUENCE [LARGE SCALE GENOMIC DNA]</scope>
    <source>
        <strain evidence="1 2">VRA_01-1sq_f</strain>
    </source>
</reference>
<dbReference type="AlphaFoldDB" id="A0A7X2ME14"/>
<proteinExistence type="predicted"/>
<accession>A0A7X2ME14</accession>
<evidence type="ECO:0000313" key="1">
    <source>
        <dbReference type="EMBL" id="MSE07671.1"/>
    </source>
</evidence>
<dbReference type="Proteomes" id="UP000467635">
    <property type="component" value="Unassembled WGS sequence"/>
</dbReference>